<dbReference type="InterPro" id="IPR003594">
    <property type="entry name" value="HATPase_dom"/>
</dbReference>
<evidence type="ECO:0000256" key="7">
    <source>
        <dbReference type="ARBA" id="ARBA00022840"/>
    </source>
</evidence>
<name>A0A1E5GG87_9ENTE</name>
<comment type="catalytic activity">
    <reaction evidence="1">
        <text>ATP + protein L-histidine = ADP + protein N-phospho-L-histidine.</text>
        <dbReference type="EC" id="2.7.13.3"/>
    </reaction>
</comment>
<dbReference type="PANTHER" id="PTHR42878">
    <property type="entry name" value="TWO-COMPONENT HISTIDINE KINASE"/>
    <property type="match status" value="1"/>
</dbReference>
<dbReference type="SUPFAM" id="SSF55874">
    <property type="entry name" value="ATPase domain of HSP90 chaperone/DNA topoisomerase II/histidine kinase"/>
    <property type="match status" value="1"/>
</dbReference>
<dbReference type="Proteomes" id="UP000094068">
    <property type="component" value="Unassembled WGS sequence"/>
</dbReference>
<keyword evidence="7" id="KW-0067">ATP-binding</keyword>
<evidence type="ECO:0000256" key="6">
    <source>
        <dbReference type="ARBA" id="ARBA00022777"/>
    </source>
</evidence>
<keyword evidence="9" id="KW-1133">Transmembrane helix</keyword>
<evidence type="ECO:0000256" key="2">
    <source>
        <dbReference type="ARBA" id="ARBA00004370"/>
    </source>
</evidence>
<evidence type="ECO:0000256" key="8">
    <source>
        <dbReference type="ARBA" id="ARBA00023012"/>
    </source>
</evidence>
<reference evidence="12" key="1">
    <citation type="submission" date="2016-09" db="EMBL/GenBank/DDBJ databases">
        <authorList>
            <person name="Gulvik C.A."/>
        </authorList>
    </citation>
    <scope>NUCLEOTIDE SEQUENCE [LARGE SCALE GENOMIC DNA]</scope>
    <source>
        <strain evidence="12">DSM 23328</strain>
    </source>
</reference>
<gene>
    <name evidence="11" type="ORF">BCR21_10290</name>
</gene>
<evidence type="ECO:0000313" key="11">
    <source>
        <dbReference type="EMBL" id="OEG11667.1"/>
    </source>
</evidence>
<dbReference type="GO" id="GO:0005524">
    <property type="term" value="F:ATP binding"/>
    <property type="evidence" value="ECO:0007669"/>
    <property type="project" value="UniProtKB-KW"/>
</dbReference>
<dbReference type="GO" id="GO:0004673">
    <property type="term" value="F:protein histidine kinase activity"/>
    <property type="evidence" value="ECO:0007669"/>
    <property type="project" value="UniProtKB-EC"/>
</dbReference>
<dbReference type="GO" id="GO:0000156">
    <property type="term" value="F:phosphorelay response regulator activity"/>
    <property type="evidence" value="ECO:0007669"/>
    <property type="project" value="TreeGrafter"/>
</dbReference>
<evidence type="ECO:0000256" key="9">
    <source>
        <dbReference type="SAM" id="Phobius"/>
    </source>
</evidence>
<dbReference type="OrthoDB" id="9815750at2"/>
<dbReference type="Gene3D" id="3.30.565.10">
    <property type="entry name" value="Histidine kinase-like ATPase, C-terminal domain"/>
    <property type="match status" value="1"/>
</dbReference>
<comment type="subcellular location">
    <subcellularLocation>
        <location evidence="2">Membrane</location>
    </subcellularLocation>
</comment>
<dbReference type="PRINTS" id="PR00344">
    <property type="entry name" value="BCTRLSENSOR"/>
</dbReference>
<evidence type="ECO:0000313" key="12">
    <source>
        <dbReference type="Proteomes" id="UP000094068"/>
    </source>
</evidence>
<dbReference type="InterPro" id="IPR004358">
    <property type="entry name" value="Sig_transdc_His_kin-like_C"/>
</dbReference>
<evidence type="ECO:0000256" key="3">
    <source>
        <dbReference type="ARBA" id="ARBA00012438"/>
    </source>
</evidence>
<evidence type="ECO:0000256" key="1">
    <source>
        <dbReference type="ARBA" id="ARBA00000085"/>
    </source>
</evidence>
<proteinExistence type="predicted"/>
<keyword evidence="8" id="KW-0902">Two-component regulatory system</keyword>
<dbReference type="GO" id="GO:0030295">
    <property type="term" value="F:protein kinase activator activity"/>
    <property type="evidence" value="ECO:0007669"/>
    <property type="project" value="TreeGrafter"/>
</dbReference>
<keyword evidence="9" id="KW-0472">Membrane</keyword>
<evidence type="ECO:0000256" key="4">
    <source>
        <dbReference type="ARBA" id="ARBA00022679"/>
    </source>
</evidence>
<feature type="domain" description="Histidine kinase" evidence="10">
    <location>
        <begin position="167"/>
        <end position="363"/>
    </location>
</feature>
<dbReference type="RefSeq" id="WP_069646426.1">
    <property type="nucleotide sequence ID" value="NZ_MIJZ01000013.1"/>
</dbReference>
<comment type="caution">
    <text evidence="11">The sequence shown here is derived from an EMBL/GenBank/DDBJ whole genome shotgun (WGS) entry which is preliminary data.</text>
</comment>
<feature type="transmembrane region" description="Helical" evidence="9">
    <location>
        <begin position="7"/>
        <end position="29"/>
    </location>
</feature>
<dbReference type="EC" id="2.7.13.3" evidence="3"/>
<organism evidence="11 12">
    <name type="scientific">Enterococcus ureasiticus</name>
    <dbReference type="NCBI Taxonomy" id="903984"/>
    <lineage>
        <taxon>Bacteria</taxon>
        <taxon>Bacillati</taxon>
        <taxon>Bacillota</taxon>
        <taxon>Bacilli</taxon>
        <taxon>Lactobacillales</taxon>
        <taxon>Enterococcaceae</taxon>
        <taxon>Enterococcus</taxon>
    </lineage>
</organism>
<feature type="transmembrane region" description="Helical" evidence="9">
    <location>
        <begin position="89"/>
        <end position="112"/>
    </location>
</feature>
<evidence type="ECO:0000259" key="10">
    <source>
        <dbReference type="PROSITE" id="PS50109"/>
    </source>
</evidence>
<dbReference type="InterPro" id="IPR050351">
    <property type="entry name" value="BphY/WalK/GraS-like"/>
</dbReference>
<dbReference type="CDD" id="cd00075">
    <property type="entry name" value="HATPase"/>
    <property type="match status" value="1"/>
</dbReference>
<accession>A0A1E5GG87</accession>
<dbReference type="InterPro" id="IPR036890">
    <property type="entry name" value="HATPase_C_sf"/>
</dbReference>
<dbReference type="PROSITE" id="PS50109">
    <property type="entry name" value="HIS_KIN"/>
    <property type="match status" value="1"/>
</dbReference>
<dbReference type="AlphaFoldDB" id="A0A1E5GG87"/>
<dbReference type="InterPro" id="IPR005467">
    <property type="entry name" value="His_kinase_dom"/>
</dbReference>
<protein>
    <recommendedName>
        <fullName evidence="3">histidine kinase</fullName>
        <ecNumber evidence="3">2.7.13.3</ecNumber>
    </recommendedName>
</protein>
<dbReference type="STRING" id="903984.BCR21_10290"/>
<dbReference type="GO" id="GO:0007234">
    <property type="term" value="P:osmosensory signaling via phosphorelay pathway"/>
    <property type="evidence" value="ECO:0007669"/>
    <property type="project" value="TreeGrafter"/>
</dbReference>
<keyword evidence="9" id="KW-0812">Transmembrane</keyword>
<keyword evidence="4" id="KW-0808">Transferase</keyword>
<keyword evidence="5" id="KW-0547">Nucleotide-binding</keyword>
<evidence type="ECO:0000256" key="5">
    <source>
        <dbReference type="ARBA" id="ARBA00022741"/>
    </source>
</evidence>
<dbReference type="Pfam" id="PF02518">
    <property type="entry name" value="HATPase_c"/>
    <property type="match status" value="1"/>
</dbReference>
<keyword evidence="12" id="KW-1185">Reference proteome</keyword>
<keyword evidence="6 11" id="KW-0418">Kinase</keyword>
<dbReference type="PANTHER" id="PTHR42878:SF7">
    <property type="entry name" value="SENSOR HISTIDINE KINASE GLRK"/>
    <property type="match status" value="1"/>
</dbReference>
<dbReference type="SMART" id="SM00387">
    <property type="entry name" value="HATPase_c"/>
    <property type="match status" value="1"/>
</dbReference>
<sequence length="365" mass="41166">MRVNFKISLTVLTFAFFVILIISGGFFAVKNNWRSLQIGQSIGSAVYVVNDVNSTIAQEKPITSIELKASELVSTQTLDDIYLNSLSKYLPMIILAVCSAILVLTMTLWFVLRRIYTKQMVSIIHDLQFLEKFSEDKVEDKSVAKAFKQLKDKFDGNLDDYKRLSSYLTHEQKNAIAILRANLELEQNETGNLHILDRLTDSIDDILTLSNSTEEVMSEQVDVSLICAEVCDTYRKSYPQLTFSFDEIKSTLIIGKNRWIYRAVSNLVDNAIKYGNGKPIEVAVNNKKGSVIVEIKDHGKGIDPEVHATIFNHNYRINGLKQDGYGIGLSVVSHVCDLCQGFVYVESKKNQGSTFYLSFPQIIES</sequence>
<dbReference type="EMBL" id="MIJZ01000013">
    <property type="protein sequence ID" value="OEG11667.1"/>
    <property type="molecule type" value="Genomic_DNA"/>
</dbReference>